<reference evidence="11" key="1">
    <citation type="submission" date="2023-03" db="EMBL/GenBank/DDBJ databases">
        <authorList>
            <person name="Steffen K."/>
            <person name="Cardenas P."/>
        </authorList>
    </citation>
    <scope>NUCLEOTIDE SEQUENCE</scope>
</reference>
<dbReference type="AlphaFoldDB" id="A0AA35RUZ8"/>
<evidence type="ECO:0000313" key="12">
    <source>
        <dbReference type="Proteomes" id="UP001174909"/>
    </source>
</evidence>
<organism evidence="11 12">
    <name type="scientific">Geodia barretti</name>
    <name type="common">Barrett's horny sponge</name>
    <dbReference type="NCBI Taxonomy" id="519541"/>
    <lineage>
        <taxon>Eukaryota</taxon>
        <taxon>Metazoa</taxon>
        <taxon>Porifera</taxon>
        <taxon>Demospongiae</taxon>
        <taxon>Heteroscleromorpha</taxon>
        <taxon>Tetractinellida</taxon>
        <taxon>Astrophorina</taxon>
        <taxon>Geodiidae</taxon>
        <taxon>Geodia</taxon>
    </lineage>
</organism>
<evidence type="ECO:0000256" key="2">
    <source>
        <dbReference type="ARBA" id="ARBA00007599"/>
    </source>
</evidence>
<keyword evidence="4" id="KW-0963">Cytoplasm</keyword>
<evidence type="ECO:0000256" key="5">
    <source>
        <dbReference type="ARBA" id="ARBA00022694"/>
    </source>
</evidence>
<evidence type="ECO:0000256" key="3">
    <source>
        <dbReference type="ARBA" id="ARBA00019010"/>
    </source>
</evidence>
<comment type="similarity">
    <text evidence="2">Belongs to the TsaE family.</text>
</comment>
<sequence>ASHCPEQTQSIGRLLGECALAGDVFLLSGELGAGKTCLTQGILWGLGGDEYARSPTFVLICEYPARLTLYHMDLYRLDSLDEIIDLGLDDYFFGEGVCVVEWAEKGLDAFDGEHIRVSIEHAGGESRTLMFSSNSTRYSNMLSALREMVLACGSMSEFELPNGEAQ</sequence>
<dbReference type="GO" id="GO:0002949">
    <property type="term" value="P:tRNA threonylcarbamoyladenosine modification"/>
    <property type="evidence" value="ECO:0007669"/>
    <property type="project" value="InterPro"/>
</dbReference>
<dbReference type="SUPFAM" id="SSF52540">
    <property type="entry name" value="P-loop containing nucleoside triphosphate hydrolases"/>
    <property type="match status" value="1"/>
</dbReference>
<feature type="non-terminal residue" evidence="11">
    <location>
        <position position="1"/>
    </location>
</feature>
<dbReference type="PANTHER" id="PTHR33540:SF2">
    <property type="entry name" value="TRNA THREONYLCARBAMOYLADENOSINE BIOSYNTHESIS PROTEIN TSAE"/>
    <property type="match status" value="1"/>
</dbReference>
<protein>
    <recommendedName>
        <fullName evidence="3">tRNA threonylcarbamoyladenosine biosynthesis protein TsaE</fullName>
    </recommendedName>
    <alternativeName>
        <fullName evidence="10">t(6)A37 threonylcarbamoyladenosine biosynthesis protein TsaE</fullName>
    </alternativeName>
</protein>
<evidence type="ECO:0000256" key="10">
    <source>
        <dbReference type="ARBA" id="ARBA00032441"/>
    </source>
</evidence>
<name>A0AA35RUZ8_GEOBA</name>
<dbReference type="GO" id="GO:0005524">
    <property type="term" value="F:ATP binding"/>
    <property type="evidence" value="ECO:0007669"/>
    <property type="project" value="UniProtKB-KW"/>
</dbReference>
<dbReference type="InterPro" id="IPR027417">
    <property type="entry name" value="P-loop_NTPase"/>
</dbReference>
<evidence type="ECO:0000256" key="4">
    <source>
        <dbReference type="ARBA" id="ARBA00022490"/>
    </source>
</evidence>
<evidence type="ECO:0000256" key="8">
    <source>
        <dbReference type="ARBA" id="ARBA00022840"/>
    </source>
</evidence>
<dbReference type="GO" id="GO:0046872">
    <property type="term" value="F:metal ion binding"/>
    <property type="evidence" value="ECO:0007669"/>
    <property type="project" value="UniProtKB-KW"/>
</dbReference>
<dbReference type="Gene3D" id="3.40.50.300">
    <property type="entry name" value="P-loop containing nucleotide triphosphate hydrolases"/>
    <property type="match status" value="1"/>
</dbReference>
<comment type="caution">
    <text evidence="11">The sequence shown here is derived from an EMBL/GenBank/DDBJ whole genome shotgun (WGS) entry which is preliminary data.</text>
</comment>
<accession>A0AA35RUZ8</accession>
<evidence type="ECO:0000256" key="7">
    <source>
        <dbReference type="ARBA" id="ARBA00022741"/>
    </source>
</evidence>
<evidence type="ECO:0000256" key="9">
    <source>
        <dbReference type="ARBA" id="ARBA00022842"/>
    </source>
</evidence>
<dbReference type="Proteomes" id="UP001174909">
    <property type="component" value="Unassembled WGS sequence"/>
</dbReference>
<keyword evidence="7" id="KW-0547">Nucleotide-binding</keyword>
<dbReference type="Pfam" id="PF02367">
    <property type="entry name" value="TsaE"/>
    <property type="match status" value="1"/>
</dbReference>
<comment type="subcellular location">
    <subcellularLocation>
        <location evidence="1">Cytoplasm</location>
    </subcellularLocation>
</comment>
<dbReference type="PANTHER" id="PTHR33540">
    <property type="entry name" value="TRNA THREONYLCARBAMOYLADENOSINE BIOSYNTHESIS PROTEIN TSAE"/>
    <property type="match status" value="1"/>
</dbReference>
<keyword evidence="6" id="KW-0479">Metal-binding</keyword>
<dbReference type="InterPro" id="IPR003442">
    <property type="entry name" value="T6A_TsaE"/>
</dbReference>
<evidence type="ECO:0000256" key="6">
    <source>
        <dbReference type="ARBA" id="ARBA00022723"/>
    </source>
</evidence>
<proteinExistence type="inferred from homology"/>
<keyword evidence="12" id="KW-1185">Reference proteome</keyword>
<dbReference type="EMBL" id="CASHTH010001587">
    <property type="protein sequence ID" value="CAI8017041.1"/>
    <property type="molecule type" value="Genomic_DNA"/>
</dbReference>
<evidence type="ECO:0000313" key="11">
    <source>
        <dbReference type="EMBL" id="CAI8017041.1"/>
    </source>
</evidence>
<keyword evidence="5" id="KW-0819">tRNA processing</keyword>
<keyword evidence="8" id="KW-0067">ATP-binding</keyword>
<gene>
    <name evidence="11" type="ORF">GBAR_LOCUS10398</name>
</gene>
<dbReference type="NCBIfam" id="TIGR00150">
    <property type="entry name" value="T6A_YjeE"/>
    <property type="match status" value="1"/>
</dbReference>
<dbReference type="GO" id="GO:0005737">
    <property type="term" value="C:cytoplasm"/>
    <property type="evidence" value="ECO:0007669"/>
    <property type="project" value="UniProtKB-SubCell"/>
</dbReference>
<keyword evidence="9" id="KW-0460">Magnesium</keyword>
<evidence type="ECO:0000256" key="1">
    <source>
        <dbReference type="ARBA" id="ARBA00004496"/>
    </source>
</evidence>